<accession>A0ABS3Y2T1</accession>
<dbReference type="InterPro" id="IPR021903">
    <property type="entry name" value="DUF3515"/>
</dbReference>
<dbReference type="Proteomes" id="UP000721954">
    <property type="component" value="Unassembled WGS sequence"/>
</dbReference>
<dbReference type="Pfam" id="PF12028">
    <property type="entry name" value="DUF3515"/>
    <property type="match status" value="1"/>
</dbReference>
<dbReference type="RefSeq" id="WP_209213489.1">
    <property type="nucleotide sequence ID" value="NZ_JAFFZM010000018.1"/>
</dbReference>
<organism evidence="1 2">
    <name type="scientific">Streptomyces smyrnaeus</name>
    <dbReference type="NCBI Taxonomy" id="1387713"/>
    <lineage>
        <taxon>Bacteria</taxon>
        <taxon>Bacillati</taxon>
        <taxon>Actinomycetota</taxon>
        <taxon>Actinomycetes</taxon>
        <taxon>Kitasatosporales</taxon>
        <taxon>Streptomycetaceae</taxon>
        <taxon>Streptomyces</taxon>
    </lineage>
</organism>
<evidence type="ECO:0000313" key="1">
    <source>
        <dbReference type="EMBL" id="MBO8201910.1"/>
    </source>
</evidence>
<evidence type="ECO:0000313" key="2">
    <source>
        <dbReference type="Proteomes" id="UP000721954"/>
    </source>
</evidence>
<name>A0ABS3Y2T1_9ACTN</name>
<sequence length="155" mass="16423">MGVPVVLALLVTAGCSVTGDAGPTPPSPSGRAAKVCRSLHDALPKRVDGQSRGEADPVSDYTAVWGDPAIELRCGVPEPARLTPGDEEYNPTADAAEVNQVSWLMEKQDGGYRFTTTDRVAYVELTVPDDYKPEVEALADLSGAVKSAVPKQRKD</sequence>
<dbReference type="GeneID" id="96262266"/>
<keyword evidence="2" id="KW-1185">Reference proteome</keyword>
<proteinExistence type="predicted"/>
<dbReference type="EMBL" id="JAFFZM010000018">
    <property type="protein sequence ID" value="MBO8201910.1"/>
    <property type="molecule type" value="Genomic_DNA"/>
</dbReference>
<comment type="caution">
    <text evidence="1">The sequence shown here is derived from an EMBL/GenBank/DDBJ whole genome shotgun (WGS) entry which is preliminary data.</text>
</comment>
<gene>
    <name evidence="1" type="ORF">JW613_26950</name>
</gene>
<protein>
    <submittedName>
        <fullName evidence="1">DUF3515 domain-containing protein</fullName>
    </submittedName>
</protein>
<reference evidence="1 2" key="1">
    <citation type="submission" date="2021-02" db="EMBL/GenBank/DDBJ databases">
        <title>Streptomyces spirodelae sp. nov., isolated from duckweed.</title>
        <authorList>
            <person name="Saimee Y."/>
            <person name="Duangmal K."/>
        </authorList>
    </citation>
    <scope>NUCLEOTIDE SEQUENCE [LARGE SCALE GENOMIC DNA]</scope>
    <source>
        <strain evidence="1 2">DSM 42105</strain>
    </source>
</reference>